<dbReference type="EMBL" id="JACVVK020000037">
    <property type="protein sequence ID" value="KAK7500465.1"/>
    <property type="molecule type" value="Genomic_DNA"/>
</dbReference>
<feature type="compositionally biased region" description="Basic residues" evidence="1">
    <location>
        <begin position="42"/>
        <end position="53"/>
    </location>
</feature>
<organism evidence="2 3">
    <name type="scientific">Batillaria attramentaria</name>
    <dbReference type="NCBI Taxonomy" id="370345"/>
    <lineage>
        <taxon>Eukaryota</taxon>
        <taxon>Metazoa</taxon>
        <taxon>Spiralia</taxon>
        <taxon>Lophotrochozoa</taxon>
        <taxon>Mollusca</taxon>
        <taxon>Gastropoda</taxon>
        <taxon>Caenogastropoda</taxon>
        <taxon>Sorbeoconcha</taxon>
        <taxon>Cerithioidea</taxon>
        <taxon>Batillariidae</taxon>
        <taxon>Batillaria</taxon>
    </lineage>
</organism>
<proteinExistence type="predicted"/>
<evidence type="ECO:0000256" key="1">
    <source>
        <dbReference type="SAM" id="MobiDB-lite"/>
    </source>
</evidence>
<accession>A0ABD0LLT7</accession>
<comment type="caution">
    <text evidence="2">The sequence shown here is derived from an EMBL/GenBank/DDBJ whole genome shotgun (WGS) entry which is preliminary data.</text>
</comment>
<evidence type="ECO:0000313" key="2">
    <source>
        <dbReference type="EMBL" id="KAK7500465.1"/>
    </source>
</evidence>
<protein>
    <submittedName>
        <fullName evidence="2">Uncharacterized protein</fullName>
    </submittedName>
</protein>
<dbReference type="Proteomes" id="UP001519460">
    <property type="component" value="Unassembled WGS sequence"/>
</dbReference>
<sequence length="104" mass="11567">MTCHASDSETKLFLVGPSLRGHGRTSFSPSLAASNDAEVRRGSNRTRPQHSRTRGQTVLFKVLPMGMPLFCHAQQVLSNPWCRGIVTTPQHVSLAHTMKNWLSR</sequence>
<keyword evidence="3" id="KW-1185">Reference proteome</keyword>
<name>A0ABD0LLT7_9CAEN</name>
<reference evidence="2 3" key="1">
    <citation type="journal article" date="2023" name="Sci. Data">
        <title>Genome assembly of the Korean intertidal mud-creeper Batillaria attramentaria.</title>
        <authorList>
            <person name="Patra A.K."/>
            <person name="Ho P.T."/>
            <person name="Jun S."/>
            <person name="Lee S.J."/>
            <person name="Kim Y."/>
            <person name="Won Y.J."/>
        </authorList>
    </citation>
    <scope>NUCLEOTIDE SEQUENCE [LARGE SCALE GENOMIC DNA]</scope>
    <source>
        <strain evidence="2">Wonlab-2016</strain>
    </source>
</reference>
<feature type="region of interest" description="Disordered" evidence="1">
    <location>
        <begin position="20"/>
        <end position="55"/>
    </location>
</feature>
<gene>
    <name evidence="2" type="ORF">BaRGS_00008372</name>
</gene>
<dbReference type="AlphaFoldDB" id="A0ABD0LLT7"/>
<evidence type="ECO:0000313" key="3">
    <source>
        <dbReference type="Proteomes" id="UP001519460"/>
    </source>
</evidence>